<dbReference type="Proteomes" id="UP000215145">
    <property type="component" value="Unassembled WGS sequence"/>
</dbReference>
<accession>A0A229P216</accession>
<sequence length="178" mass="19543">MNSIYNPYISTSISNARVNSSGSNSSLATILVLFILLVIAISALSEKLVLPVPSNLSSNGISTTEQNALAFYIYNHTADLTLYLNWYTNLTYSVPTIIEPKYNESVILYVGSLSSGNISISGNANYSARNNDGGLVDVVQFVMTTKNEKYEEFYMKSFNDQLTSYAGARVYRLIVAGK</sequence>
<reference evidence="2 3" key="1">
    <citation type="submission" date="2017-07" db="EMBL/GenBank/DDBJ databases">
        <title>Paenibacillus herberti R33 genome sequencing and assembly.</title>
        <authorList>
            <person name="Su W."/>
        </authorList>
    </citation>
    <scope>NUCLEOTIDE SEQUENCE [LARGE SCALE GENOMIC DNA]</scope>
    <source>
        <strain evidence="2 3">R33</strain>
    </source>
</reference>
<protein>
    <submittedName>
        <fullName evidence="2">Uncharacterized protein</fullName>
    </submittedName>
</protein>
<dbReference type="RefSeq" id="WP_089523023.1">
    <property type="nucleotide sequence ID" value="NZ_NMUQ01000001.1"/>
</dbReference>
<organism evidence="2 3">
    <name type="scientific">Paenibacillus herberti</name>
    <dbReference type="NCBI Taxonomy" id="1619309"/>
    <lineage>
        <taxon>Bacteria</taxon>
        <taxon>Bacillati</taxon>
        <taxon>Bacillota</taxon>
        <taxon>Bacilli</taxon>
        <taxon>Bacillales</taxon>
        <taxon>Paenibacillaceae</taxon>
        <taxon>Paenibacillus</taxon>
    </lineage>
</organism>
<dbReference type="EMBL" id="NMUQ01000001">
    <property type="protein sequence ID" value="OXM15935.1"/>
    <property type="molecule type" value="Genomic_DNA"/>
</dbReference>
<proteinExistence type="predicted"/>
<dbReference type="AlphaFoldDB" id="A0A229P216"/>
<keyword evidence="3" id="KW-1185">Reference proteome</keyword>
<evidence type="ECO:0000313" key="2">
    <source>
        <dbReference type="EMBL" id="OXM15935.1"/>
    </source>
</evidence>
<keyword evidence="1" id="KW-0472">Membrane</keyword>
<keyword evidence="1" id="KW-1133">Transmembrane helix</keyword>
<comment type="caution">
    <text evidence="2">The sequence shown here is derived from an EMBL/GenBank/DDBJ whole genome shotgun (WGS) entry which is preliminary data.</text>
</comment>
<gene>
    <name evidence="2" type="ORF">CGZ75_04290</name>
</gene>
<evidence type="ECO:0000256" key="1">
    <source>
        <dbReference type="SAM" id="Phobius"/>
    </source>
</evidence>
<feature type="transmembrane region" description="Helical" evidence="1">
    <location>
        <begin position="25"/>
        <end position="44"/>
    </location>
</feature>
<name>A0A229P216_9BACL</name>
<evidence type="ECO:0000313" key="3">
    <source>
        <dbReference type="Proteomes" id="UP000215145"/>
    </source>
</evidence>
<keyword evidence="1" id="KW-0812">Transmembrane</keyword>